<reference evidence="1" key="1">
    <citation type="journal article" date="2014" name="Front. Microbiol.">
        <title>High frequency of phylogenetically diverse reductive dehalogenase-homologous genes in deep subseafloor sedimentary metagenomes.</title>
        <authorList>
            <person name="Kawai M."/>
            <person name="Futagami T."/>
            <person name="Toyoda A."/>
            <person name="Takaki Y."/>
            <person name="Nishi S."/>
            <person name="Hori S."/>
            <person name="Arai W."/>
            <person name="Tsubouchi T."/>
            <person name="Morono Y."/>
            <person name="Uchiyama I."/>
            <person name="Ito T."/>
            <person name="Fujiyama A."/>
            <person name="Inagaki F."/>
            <person name="Takami H."/>
        </authorList>
    </citation>
    <scope>NUCLEOTIDE SEQUENCE</scope>
    <source>
        <strain evidence="1">Expedition CK06-06</strain>
    </source>
</reference>
<protein>
    <submittedName>
        <fullName evidence="1">Uncharacterized protein</fullName>
    </submittedName>
</protein>
<feature type="non-terminal residue" evidence="1">
    <location>
        <position position="72"/>
    </location>
</feature>
<dbReference type="AlphaFoldDB" id="X1IBY6"/>
<proteinExistence type="predicted"/>
<evidence type="ECO:0000313" key="1">
    <source>
        <dbReference type="EMBL" id="GAH79207.1"/>
    </source>
</evidence>
<accession>X1IBY6</accession>
<comment type="caution">
    <text evidence="1">The sequence shown here is derived from an EMBL/GenBank/DDBJ whole genome shotgun (WGS) entry which is preliminary data.</text>
</comment>
<sequence length="72" mass="7897">MLGGLAGGVALAAQESSRGSFSLPPNQTLPEDKLDLSCKYPVLRGVSGHTFEFLVTTKYMGKKDRVFDFTWE</sequence>
<gene>
    <name evidence="1" type="ORF">S03H2_64514</name>
</gene>
<name>X1IBY6_9ZZZZ</name>
<organism evidence="1">
    <name type="scientific">marine sediment metagenome</name>
    <dbReference type="NCBI Taxonomy" id="412755"/>
    <lineage>
        <taxon>unclassified sequences</taxon>
        <taxon>metagenomes</taxon>
        <taxon>ecological metagenomes</taxon>
    </lineage>
</organism>
<dbReference type="EMBL" id="BARU01041916">
    <property type="protein sequence ID" value="GAH79207.1"/>
    <property type="molecule type" value="Genomic_DNA"/>
</dbReference>